<evidence type="ECO:0000256" key="5">
    <source>
        <dbReference type="ARBA" id="ARBA00022679"/>
    </source>
</evidence>
<dbReference type="InterPro" id="IPR051182">
    <property type="entry name" value="Euk_NMN_adenylyltrnsfrase"/>
</dbReference>
<dbReference type="EMBL" id="CAJVPI010001365">
    <property type="protein sequence ID" value="CAG8609217.1"/>
    <property type="molecule type" value="Genomic_DNA"/>
</dbReference>
<evidence type="ECO:0000256" key="3">
    <source>
        <dbReference type="ARBA" id="ARBA00011881"/>
    </source>
</evidence>
<dbReference type="Gene3D" id="3.40.50.620">
    <property type="entry name" value="HUPs"/>
    <property type="match status" value="1"/>
</dbReference>
<dbReference type="NCBIfam" id="TIGR00482">
    <property type="entry name" value="nicotinate (nicotinamide) nucleotide adenylyltransferase"/>
    <property type="match status" value="1"/>
</dbReference>
<dbReference type="AlphaFoldDB" id="A0A9N9GKV6"/>
<comment type="function">
    <text evidence="12">Catalyzes the formation of NAD(+) from nicotinamide mononucleotide (NMN) and ATP. Can also use the deamidated form; nicotinic acid mononucleotide (NaMN) as substrate with the same efficiency. Can use triazofurin monophosphate (TrMP) as substrate. Can also use GTP and ITP as nucleotide donors. Also catalyzes the reverse reaction, i.e. the pyrophosphorolytic cleavage of NAD(+). For the pyrophosphorolytic activity, can use NAD(+), NADH, NaAD, nicotinic acid adenine dinucleotide phosphate (NHD), nicotinamide guanine dinucleotide (NGD) as substrates. Fails to cleave phosphorylated dinucleotides NADP(+), NADPH and NaADP(+). Protects against axonal degeneration following injury. May be involved in the maintenance of axonal integrity. Also functions as a stress-response chaperone protein that prevents toxic aggregation of proteins; this function may be independent of its NAD(+) synthesis activity.</text>
</comment>
<organism evidence="15 16">
    <name type="scientific">Paraglomus brasilianum</name>
    <dbReference type="NCBI Taxonomy" id="144538"/>
    <lineage>
        <taxon>Eukaryota</taxon>
        <taxon>Fungi</taxon>
        <taxon>Fungi incertae sedis</taxon>
        <taxon>Mucoromycota</taxon>
        <taxon>Glomeromycotina</taxon>
        <taxon>Glomeromycetes</taxon>
        <taxon>Paraglomerales</taxon>
        <taxon>Paraglomeraceae</taxon>
        <taxon>Paraglomus</taxon>
    </lineage>
</organism>
<keyword evidence="4 13" id="KW-0662">Pyridine nucleotide biosynthesis</keyword>
<keyword evidence="9 13" id="KW-0520">NAD</keyword>
<name>A0A9N9GKV6_9GLOM</name>
<evidence type="ECO:0000256" key="8">
    <source>
        <dbReference type="ARBA" id="ARBA00022840"/>
    </source>
</evidence>
<dbReference type="InterPro" id="IPR014729">
    <property type="entry name" value="Rossmann-like_a/b/a_fold"/>
</dbReference>
<dbReference type="GO" id="GO:0009435">
    <property type="term" value="P:NAD+ biosynthetic process"/>
    <property type="evidence" value="ECO:0007669"/>
    <property type="project" value="InterPro"/>
</dbReference>
<evidence type="ECO:0000313" key="16">
    <source>
        <dbReference type="Proteomes" id="UP000789739"/>
    </source>
</evidence>
<comment type="cofactor">
    <cofactor evidence="1">
        <name>Mg(2+)</name>
        <dbReference type="ChEBI" id="CHEBI:18420"/>
    </cofactor>
</comment>
<dbReference type="InterPro" id="IPR005248">
    <property type="entry name" value="NadD/NMNAT"/>
</dbReference>
<evidence type="ECO:0000256" key="13">
    <source>
        <dbReference type="RuleBase" id="RU362021"/>
    </source>
</evidence>
<evidence type="ECO:0000256" key="2">
    <source>
        <dbReference type="ARBA" id="ARBA00004173"/>
    </source>
</evidence>
<dbReference type="OrthoDB" id="422187at2759"/>
<comment type="subunit">
    <text evidence="3">Homotetramer.</text>
</comment>
<protein>
    <recommendedName>
        <fullName evidence="13">Nicotinamide-nucleotide adenylyltransferase</fullName>
        <ecNumber evidence="13">2.7.7.1</ecNumber>
        <ecNumber evidence="13">2.7.7.18</ecNumber>
    </recommendedName>
</protein>
<dbReference type="InterPro" id="IPR004821">
    <property type="entry name" value="Cyt_trans-like"/>
</dbReference>
<evidence type="ECO:0000313" key="15">
    <source>
        <dbReference type="EMBL" id="CAG8609217.1"/>
    </source>
</evidence>
<dbReference type="Proteomes" id="UP000789739">
    <property type="component" value="Unassembled WGS sequence"/>
</dbReference>
<dbReference type="GO" id="GO:0000309">
    <property type="term" value="F:nicotinamide-nucleotide adenylyltransferase activity"/>
    <property type="evidence" value="ECO:0007669"/>
    <property type="project" value="UniProtKB-EC"/>
</dbReference>
<comment type="similarity">
    <text evidence="13">Belongs to the eukaryotic NMN adenylyltransferase family.</text>
</comment>
<evidence type="ECO:0000256" key="9">
    <source>
        <dbReference type="ARBA" id="ARBA00023027"/>
    </source>
</evidence>
<keyword evidence="8 13" id="KW-0067">ATP-binding</keyword>
<evidence type="ECO:0000259" key="14">
    <source>
        <dbReference type="Pfam" id="PF01467"/>
    </source>
</evidence>
<evidence type="ECO:0000256" key="11">
    <source>
        <dbReference type="ARBA" id="ARBA00049001"/>
    </source>
</evidence>
<evidence type="ECO:0000256" key="12">
    <source>
        <dbReference type="ARBA" id="ARBA00093425"/>
    </source>
</evidence>
<keyword evidence="7 13" id="KW-0547">Nucleotide-binding</keyword>
<comment type="catalytic activity">
    <reaction evidence="13">
        <text>nicotinate beta-D-ribonucleotide + ATP + H(+) = deamido-NAD(+) + diphosphate</text>
        <dbReference type="Rhea" id="RHEA:22860"/>
        <dbReference type="ChEBI" id="CHEBI:15378"/>
        <dbReference type="ChEBI" id="CHEBI:30616"/>
        <dbReference type="ChEBI" id="CHEBI:33019"/>
        <dbReference type="ChEBI" id="CHEBI:57502"/>
        <dbReference type="ChEBI" id="CHEBI:58437"/>
        <dbReference type="EC" id="2.7.7.18"/>
    </reaction>
</comment>
<proteinExistence type="inferred from homology"/>
<dbReference type="EC" id="2.7.7.1" evidence="13"/>
<feature type="domain" description="Cytidyltransferase-like" evidence="14">
    <location>
        <begin position="13"/>
        <end position="172"/>
    </location>
</feature>
<sequence length="200" mass="23032">MAKDDIGYYTNYEVIGGYFSPVSDHYGKKDLAPAHHRVRMCELAVETTSTWLMVDSWESLQQNYTTTVRVLDHFDKEVNEKNNIVTKDGVKRRVKIMLLSGADLIESFSVPGLWADDDLRCILGVYGCVIIERTEADVWKAVVGHDILYEHRKNICIVKRLIQTDESSTKLRLFIKRGLSIKYLLPCSVIEYIQAHNLYK</sequence>
<evidence type="ECO:0000256" key="7">
    <source>
        <dbReference type="ARBA" id="ARBA00022741"/>
    </source>
</evidence>
<dbReference type="PANTHER" id="PTHR12039:SF0">
    <property type="entry name" value="NICOTINAMIDE-NUCLEOTIDE ADENYLYLTRANSFERASE"/>
    <property type="match status" value="1"/>
</dbReference>
<dbReference type="GO" id="GO:0004515">
    <property type="term" value="F:nicotinate-nucleotide adenylyltransferase activity"/>
    <property type="evidence" value="ECO:0007669"/>
    <property type="project" value="UniProtKB-EC"/>
</dbReference>
<evidence type="ECO:0000256" key="4">
    <source>
        <dbReference type="ARBA" id="ARBA00022642"/>
    </source>
</evidence>
<dbReference type="FunFam" id="3.40.50.620:FF:000221">
    <property type="entry name" value="Nicotinamide/nicotinic acid mononucleotide adenylyltransferase 3"/>
    <property type="match status" value="1"/>
</dbReference>
<keyword evidence="6 13" id="KW-0548">Nucleotidyltransferase</keyword>
<dbReference type="GO" id="GO:0005524">
    <property type="term" value="F:ATP binding"/>
    <property type="evidence" value="ECO:0007669"/>
    <property type="project" value="UniProtKB-KW"/>
</dbReference>
<evidence type="ECO:0000256" key="10">
    <source>
        <dbReference type="ARBA" id="ARBA00023128"/>
    </source>
</evidence>
<accession>A0A9N9GKV6</accession>
<dbReference type="Pfam" id="PF01467">
    <property type="entry name" value="CTP_transf_like"/>
    <property type="match status" value="1"/>
</dbReference>
<dbReference type="SUPFAM" id="SSF52374">
    <property type="entry name" value="Nucleotidylyl transferase"/>
    <property type="match status" value="1"/>
</dbReference>
<dbReference type="EC" id="2.7.7.18" evidence="13"/>
<comment type="caution">
    <text evidence="15">The sequence shown here is derived from an EMBL/GenBank/DDBJ whole genome shotgun (WGS) entry which is preliminary data.</text>
</comment>
<comment type="catalytic activity">
    <reaction evidence="11 13">
        <text>beta-nicotinamide D-ribonucleotide + ATP + H(+) = diphosphate + NAD(+)</text>
        <dbReference type="Rhea" id="RHEA:21360"/>
        <dbReference type="ChEBI" id="CHEBI:14649"/>
        <dbReference type="ChEBI" id="CHEBI:15378"/>
        <dbReference type="ChEBI" id="CHEBI:30616"/>
        <dbReference type="ChEBI" id="CHEBI:33019"/>
        <dbReference type="ChEBI" id="CHEBI:57540"/>
        <dbReference type="EC" id="2.7.7.1"/>
    </reaction>
</comment>
<reference evidence="15" key="1">
    <citation type="submission" date="2021-06" db="EMBL/GenBank/DDBJ databases">
        <authorList>
            <person name="Kallberg Y."/>
            <person name="Tangrot J."/>
            <person name="Rosling A."/>
        </authorList>
    </citation>
    <scope>NUCLEOTIDE SEQUENCE</scope>
    <source>
        <strain evidence="15">BR232B</strain>
    </source>
</reference>
<dbReference type="PANTHER" id="PTHR12039">
    <property type="entry name" value="NICOTINAMIDE MONONUCLEOTIDE ADENYLYLTRANSFERASE"/>
    <property type="match status" value="1"/>
</dbReference>
<evidence type="ECO:0000256" key="1">
    <source>
        <dbReference type="ARBA" id="ARBA00001946"/>
    </source>
</evidence>
<keyword evidence="16" id="KW-1185">Reference proteome</keyword>
<comment type="subcellular location">
    <subcellularLocation>
        <location evidence="2">Mitochondrion</location>
    </subcellularLocation>
</comment>
<gene>
    <name evidence="15" type="ORF">PBRASI_LOCUS8072</name>
</gene>
<dbReference type="GO" id="GO:0005759">
    <property type="term" value="C:mitochondrial matrix"/>
    <property type="evidence" value="ECO:0007669"/>
    <property type="project" value="UniProtKB-ARBA"/>
</dbReference>
<keyword evidence="5 13" id="KW-0808">Transferase</keyword>
<evidence type="ECO:0000256" key="6">
    <source>
        <dbReference type="ARBA" id="ARBA00022695"/>
    </source>
</evidence>
<keyword evidence="10" id="KW-0496">Mitochondrion</keyword>
<comment type="pathway">
    <text evidence="13">Cofactor biosynthesis; NAD(+) biosynthesis; NAD(+) from nicotinamide D-ribonucleotide: step 1/1.</text>
</comment>